<sequence>MMPIESLPRPTLLVALLLVASPLVGCGKDAAQRQEDAGLRDAGRASQDEAGVVAGLERLPSTDDGDPRPSGTYLDPEMPDAEVSAPAPNVDLPGLEGNTDARGAAGAANARGAAVDASSSPAEAAELGTAPEGAVRDPGSDDPSADATVDADSP</sequence>
<feature type="compositionally biased region" description="Low complexity" evidence="1">
    <location>
        <begin position="97"/>
        <end position="117"/>
    </location>
</feature>
<keyword evidence="3" id="KW-1185">Reference proteome</keyword>
<reference evidence="2 3" key="1">
    <citation type="submission" date="2019-02" db="EMBL/GenBank/DDBJ databases">
        <title>Deep-cultivation of Planctomycetes and their phenomic and genomic characterization uncovers novel biology.</title>
        <authorList>
            <person name="Wiegand S."/>
            <person name="Jogler M."/>
            <person name="Boedeker C."/>
            <person name="Pinto D."/>
            <person name="Vollmers J."/>
            <person name="Rivas-Marin E."/>
            <person name="Kohn T."/>
            <person name="Peeters S.H."/>
            <person name="Heuer A."/>
            <person name="Rast P."/>
            <person name="Oberbeckmann S."/>
            <person name="Bunk B."/>
            <person name="Jeske O."/>
            <person name="Meyerdierks A."/>
            <person name="Storesund J.E."/>
            <person name="Kallscheuer N."/>
            <person name="Luecker S."/>
            <person name="Lage O.M."/>
            <person name="Pohl T."/>
            <person name="Merkel B.J."/>
            <person name="Hornburger P."/>
            <person name="Mueller R.-W."/>
            <person name="Bruemmer F."/>
            <person name="Labrenz M."/>
            <person name="Spormann A.M."/>
            <person name="Op den Camp H."/>
            <person name="Overmann J."/>
            <person name="Amann R."/>
            <person name="Jetten M.S.M."/>
            <person name="Mascher T."/>
            <person name="Medema M.H."/>
            <person name="Devos D.P."/>
            <person name="Kaster A.-K."/>
            <person name="Ovreas L."/>
            <person name="Rohde M."/>
            <person name="Galperin M.Y."/>
            <person name="Jogler C."/>
        </authorList>
    </citation>
    <scope>NUCLEOTIDE SEQUENCE [LARGE SCALE GENOMIC DNA]</scope>
    <source>
        <strain evidence="2 3">ElP</strain>
    </source>
</reference>
<accession>A0A518HCI9</accession>
<evidence type="ECO:0000313" key="3">
    <source>
        <dbReference type="Proteomes" id="UP000317835"/>
    </source>
</evidence>
<dbReference type="KEGG" id="tpla:ElP_65280"/>
<gene>
    <name evidence="2" type="ORF">ElP_65280</name>
</gene>
<evidence type="ECO:0000256" key="1">
    <source>
        <dbReference type="SAM" id="MobiDB-lite"/>
    </source>
</evidence>
<protein>
    <submittedName>
        <fullName evidence="2">Uncharacterized protein</fullName>
    </submittedName>
</protein>
<evidence type="ECO:0000313" key="2">
    <source>
        <dbReference type="EMBL" id="QDV38573.1"/>
    </source>
</evidence>
<dbReference type="EMBL" id="CP036426">
    <property type="protein sequence ID" value="QDV38573.1"/>
    <property type="molecule type" value="Genomic_DNA"/>
</dbReference>
<organism evidence="2 3">
    <name type="scientific">Tautonia plasticadhaerens</name>
    <dbReference type="NCBI Taxonomy" id="2527974"/>
    <lineage>
        <taxon>Bacteria</taxon>
        <taxon>Pseudomonadati</taxon>
        <taxon>Planctomycetota</taxon>
        <taxon>Planctomycetia</taxon>
        <taxon>Isosphaerales</taxon>
        <taxon>Isosphaeraceae</taxon>
        <taxon>Tautonia</taxon>
    </lineage>
</organism>
<dbReference type="Proteomes" id="UP000317835">
    <property type="component" value="Chromosome"/>
</dbReference>
<feature type="region of interest" description="Disordered" evidence="1">
    <location>
        <begin position="31"/>
        <end position="154"/>
    </location>
</feature>
<dbReference type="AlphaFoldDB" id="A0A518HCI9"/>
<dbReference type="RefSeq" id="WP_145277178.1">
    <property type="nucleotide sequence ID" value="NZ_CP036426.1"/>
</dbReference>
<feature type="compositionally biased region" description="Basic and acidic residues" evidence="1">
    <location>
        <begin position="31"/>
        <end position="47"/>
    </location>
</feature>
<proteinExistence type="predicted"/>
<name>A0A518HCI9_9BACT</name>